<name>A0AA36JLJ2_9DINO</name>
<dbReference type="Proteomes" id="UP001178507">
    <property type="component" value="Unassembled WGS sequence"/>
</dbReference>
<reference evidence="2" key="1">
    <citation type="submission" date="2023-08" db="EMBL/GenBank/DDBJ databases">
        <authorList>
            <person name="Chen Y."/>
            <person name="Shah S."/>
            <person name="Dougan E. K."/>
            <person name="Thang M."/>
            <person name="Chan C."/>
        </authorList>
    </citation>
    <scope>NUCLEOTIDE SEQUENCE</scope>
</reference>
<dbReference type="Pfam" id="PF08302">
    <property type="entry name" value="tRNA_lig_CPD"/>
    <property type="match status" value="1"/>
</dbReference>
<feature type="domain" description="tRNA ligase phosphodiesterase" evidence="1">
    <location>
        <begin position="19"/>
        <end position="97"/>
    </location>
</feature>
<sequence length="109" mass="12064">MSLQSFRAARRKLERLKGSLVAVKMTEIIIEENVACALVELPQAVFCGAKVPHLTLGTRQNVPARHCNDVLEEVLSGRTEGITRIKLPKPKELRGKLDLETSATYKAPN</sequence>
<keyword evidence="3" id="KW-1185">Reference proteome</keyword>
<accession>A0AA36JLJ2</accession>
<evidence type="ECO:0000313" key="2">
    <source>
        <dbReference type="EMBL" id="CAJ1408445.1"/>
    </source>
</evidence>
<evidence type="ECO:0000313" key="3">
    <source>
        <dbReference type="Proteomes" id="UP001178507"/>
    </source>
</evidence>
<dbReference type="GO" id="GO:0005524">
    <property type="term" value="F:ATP binding"/>
    <property type="evidence" value="ECO:0007669"/>
    <property type="project" value="InterPro"/>
</dbReference>
<dbReference type="InterPro" id="IPR015965">
    <property type="entry name" value="tRNA_lig_PDEase"/>
</dbReference>
<protein>
    <recommendedName>
        <fullName evidence="1">tRNA ligase phosphodiesterase domain-containing protein</fullName>
    </recommendedName>
</protein>
<dbReference type="GO" id="GO:0003972">
    <property type="term" value="F:RNA ligase (ATP) activity"/>
    <property type="evidence" value="ECO:0007669"/>
    <property type="project" value="InterPro"/>
</dbReference>
<evidence type="ECO:0000259" key="1">
    <source>
        <dbReference type="Pfam" id="PF08302"/>
    </source>
</evidence>
<dbReference type="AlphaFoldDB" id="A0AA36JLJ2"/>
<proteinExistence type="predicted"/>
<organism evidence="2 3">
    <name type="scientific">Effrenium voratum</name>
    <dbReference type="NCBI Taxonomy" id="2562239"/>
    <lineage>
        <taxon>Eukaryota</taxon>
        <taxon>Sar</taxon>
        <taxon>Alveolata</taxon>
        <taxon>Dinophyceae</taxon>
        <taxon>Suessiales</taxon>
        <taxon>Symbiodiniaceae</taxon>
        <taxon>Effrenium</taxon>
    </lineage>
</organism>
<dbReference type="EMBL" id="CAUJNA010003720">
    <property type="protein sequence ID" value="CAJ1408445.1"/>
    <property type="molecule type" value="Genomic_DNA"/>
</dbReference>
<dbReference type="GO" id="GO:0006388">
    <property type="term" value="P:tRNA splicing, via endonucleolytic cleavage and ligation"/>
    <property type="evidence" value="ECO:0007669"/>
    <property type="project" value="InterPro"/>
</dbReference>
<gene>
    <name evidence="2" type="ORF">EVOR1521_LOCUS29858</name>
</gene>
<comment type="caution">
    <text evidence="2">The sequence shown here is derived from an EMBL/GenBank/DDBJ whole genome shotgun (WGS) entry which is preliminary data.</text>
</comment>